<reference evidence="1" key="1">
    <citation type="submission" date="2021-01" db="EMBL/GenBank/DDBJ databases">
        <authorList>
            <consortium name="Genoscope - CEA"/>
            <person name="William W."/>
        </authorList>
    </citation>
    <scope>NUCLEOTIDE SEQUENCE</scope>
</reference>
<name>A0A8S1R6Y8_9CILI</name>
<evidence type="ECO:0000313" key="2">
    <source>
        <dbReference type="Proteomes" id="UP000692954"/>
    </source>
</evidence>
<organism evidence="1 2">
    <name type="scientific">Paramecium sonneborni</name>
    <dbReference type="NCBI Taxonomy" id="65129"/>
    <lineage>
        <taxon>Eukaryota</taxon>
        <taxon>Sar</taxon>
        <taxon>Alveolata</taxon>
        <taxon>Ciliophora</taxon>
        <taxon>Intramacronucleata</taxon>
        <taxon>Oligohymenophorea</taxon>
        <taxon>Peniculida</taxon>
        <taxon>Parameciidae</taxon>
        <taxon>Paramecium</taxon>
    </lineage>
</organism>
<comment type="caution">
    <text evidence="1">The sequence shown here is derived from an EMBL/GenBank/DDBJ whole genome shotgun (WGS) entry which is preliminary data.</text>
</comment>
<dbReference type="EMBL" id="CAJJDN010000145">
    <property type="protein sequence ID" value="CAD8123468.1"/>
    <property type="molecule type" value="Genomic_DNA"/>
</dbReference>
<dbReference type="AlphaFoldDB" id="A0A8S1R6Y8"/>
<evidence type="ECO:0000313" key="1">
    <source>
        <dbReference type="EMBL" id="CAD8123468.1"/>
    </source>
</evidence>
<sequence>MLLRMNNAQYIIVNLKDGYKEHVINAPLTATTFDLWIIEFLVLQLRQLNIPIRMAIVIITLLHVQQKLVRHTQNITINYSNCNNWLSSCIVGTPTSCIQKPFNCADYVNYDQHYEIYNSNYPFTWVDDAFFKRTFTNHGFSVTVFNQADRNNWPSSYTVNPDILVVKNPRTYTINDPIFNHNKCTNGYELAQIQIQFVHLQGQNIIFFTHDTYNSWLLSCTFSWDKFGCETKTCTNYGQQITTFNNSNCQSWFSDIMELLVSQLKIVHQEYLLLFLLKIVILNNVQQIVIQYQYQYQYTYQSGSYCTNKTCSSQLHTQQFSFSGLQMKTCYHHRASISYFTHESYDNWLFYCTVNSFQHRMQIKNLYQRFSMLRNYNQSKFKSYSYAINKFQKNYRLYQK</sequence>
<accession>A0A8S1R6Y8</accession>
<gene>
    <name evidence="1" type="ORF">PSON_ATCC_30995.1.T1450014</name>
</gene>
<protein>
    <submittedName>
        <fullName evidence="1">Uncharacterized protein</fullName>
    </submittedName>
</protein>
<proteinExistence type="predicted"/>
<dbReference type="Proteomes" id="UP000692954">
    <property type="component" value="Unassembled WGS sequence"/>
</dbReference>
<keyword evidence="2" id="KW-1185">Reference proteome</keyword>